<organism evidence="2 3">
    <name type="scientific">Tahibacter aquaticus</name>
    <dbReference type="NCBI Taxonomy" id="520092"/>
    <lineage>
        <taxon>Bacteria</taxon>
        <taxon>Pseudomonadati</taxon>
        <taxon>Pseudomonadota</taxon>
        <taxon>Gammaproteobacteria</taxon>
        <taxon>Lysobacterales</taxon>
        <taxon>Rhodanobacteraceae</taxon>
        <taxon>Tahibacter</taxon>
    </lineage>
</organism>
<accession>A0A4R6YNT1</accession>
<sequence>MKTLLLALALLLAPTAHAASQRQQALDQGIAVDFDAVPGAQPGDPVAFRFQLKDSTSGRPISGIRPAAWLGLRRNAGDTPAPCKQQIAGYLAGDLFKRAEVDLNSYFVLALNDEASISVVDPLFGFGGSKLLALLDLEKPGADWLLTPERERLFVSMPQANKVAIADTGSWRIVRTVETGPNPRQLVQSAADIWVADDAGISRIDRRSLAVERMALGAVTAIEVDDAGDFILAAAGDRLHVVDAHDGKLLGTVELPGQPQRLAWSSAAKAVYALDAAAGQVFVLDPRQRALRATVSVESGASQIRFAPNGRFALLPNPQRNRLQVLDASSDSIVQNADVPDGPDQVSFTPLLAYVHRRDSEIVQMISLEQIGRAGQRLGVAEFPAGQNALGAAPEFGADTIVAAPEGPAVLVANPADKMIYLYREGMAAPAGGFRTYGRQPRAVLVVDHGLREGQRGDYATRMPVSKAGTYDVALFADSPRLATCFTFTHVDNKPAAPPLPRIYAIDPPRTLSVGQPARLRFALLDGADGHRRQSSDVHGLTLLAPGTWQRRSTLAARADGSYELQFTPPQPGMYYVWIESESLGLARRHRQFLIYEAR</sequence>
<keyword evidence="3" id="KW-1185">Reference proteome</keyword>
<feature type="chain" id="PRO_5020578473" evidence="1">
    <location>
        <begin position="19"/>
        <end position="599"/>
    </location>
</feature>
<feature type="signal peptide" evidence="1">
    <location>
        <begin position="1"/>
        <end position="18"/>
    </location>
</feature>
<evidence type="ECO:0000313" key="3">
    <source>
        <dbReference type="Proteomes" id="UP000295293"/>
    </source>
</evidence>
<evidence type="ECO:0000256" key="1">
    <source>
        <dbReference type="SAM" id="SignalP"/>
    </source>
</evidence>
<name>A0A4R6YNT1_9GAMM</name>
<dbReference type="PANTHER" id="PTHR47197:SF3">
    <property type="entry name" value="DIHYDRO-HEME D1 DEHYDROGENASE"/>
    <property type="match status" value="1"/>
</dbReference>
<gene>
    <name evidence="2" type="ORF">DFR29_11614</name>
</gene>
<dbReference type="GO" id="GO:0003677">
    <property type="term" value="F:DNA binding"/>
    <property type="evidence" value="ECO:0007669"/>
    <property type="project" value="UniProtKB-KW"/>
</dbReference>
<dbReference type="PANTHER" id="PTHR47197">
    <property type="entry name" value="PROTEIN NIRF"/>
    <property type="match status" value="1"/>
</dbReference>
<dbReference type="Proteomes" id="UP000295293">
    <property type="component" value="Unassembled WGS sequence"/>
</dbReference>
<dbReference type="EMBL" id="SNZH01000016">
    <property type="protein sequence ID" value="TDR39325.1"/>
    <property type="molecule type" value="Genomic_DNA"/>
</dbReference>
<reference evidence="2 3" key="1">
    <citation type="submission" date="2019-03" db="EMBL/GenBank/DDBJ databases">
        <title>Genomic Encyclopedia of Type Strains, Phase IV (KMG-IV): sequencing the most valuable type-strain genomes for metagenomic binning, comparative biology and taxonomic classification.</title>
        <authorList>
            <person name="Goeker M."/>
        </authorList>
    </citation>
    <scope>NUCLEOTIDE SEQUENCE [LARGE SCALE GENOMIC DNA]</scope>
    <source>
        <strain evidence="2 3">DSM 21667</strain>
    </source>
</reference>
<protein>
    <submittedName>
        <fullName evidence="2">DNA-binding beta-propeller fold protein YncE</fullName>
    </submittedName>
</protein>
<dbReference type="SUPFAM" id="SSF50969">
    <property type="entry name" value="YVTN repeat-like/Quinoprotein amine dehydrogenase"/>
    <property type="match status" value="1"/>
</dbReference>
<dbReference type="OrthoDB" id="5943at2"/>
<dbReference type="InterPro" id="IPR051200">
    <property type="entry name" value="Host-pathogen_enzymatic-act"/>
</dbReference>
<keyword evidence="1" id="KW-0732">Signal</keyword>
<evidence type="ECO:0000313" key="2">
    <source>
        <dbReference type="EMBL" id="TDR39325.1"/>
    </source>
</evidence>
<dbReference type="InterPro" id="IPR011044">
    <property type="entry name" value="Quino_amine_DH_bsu"/>
</dbReference>
<comment type="caution">
    <text evidence="2">The sequence shown here is derived from an EMBL/GenBank/DDBJ whole genome shotgun (WGS) entry which is preliminary data.</text>
</comment>
<keyword evidence="2" id="KW-0238">DNA-binding</keyword>
<dbReference type="Gene3D" id="2.130.10.10">
    <property type="entry name" value="YVTN repeat-like/Quinoprotein amine dehydrogenase"/>
    <property type="match status" value="2"/>
</dbReference>
<dbReference type="RefSeq" id="WP_133820800.1">
    <property type="nucleotide sequence ID" value="NZ_SNZH01000016.1"/>
</dbReference>
<dbReference type="AlphaFoldDB" id="A0A4R6YNT1"/>
<dbReference type="InterPro" id="IPR015943">
    <property type="entry name" value="WD40/YVTN_repeat-like_dom_sf"/>
</dbReference>
<proteinExistence type="predicted"/>